<proteinExistence type="predicted"/>
<reference evidence="1 2" key="1">
    <citation type="submission" date="2019-05" db="EMBL/GenBank/DDBJ databases">
        <title>Another draft genome of Portunus trituberculatus and its Hox gene families provides insights of decapod evolution.</title>
        <authorList>
            <person name="Jeong J.-H."/>
            <person name="Song I."/>
            <person name="Kim S."/>
            <person name="Choi T."/>
            <person name="Kim D."/>
            <person name="Ryu S."/>
            <person name="Kim W."/>
        </authorList>
    </citation>
    <scope>NUCLEOTIDE SEQUENCE [LARGE SCALE GENOMIC DNA]</scope>
    <source>
        <tissue evidence="1">Muscle</tissue>
    </source>
</reference>
<protein>
    <submittedName>
        <fullName evidence="1">Uncharacterized protein</fullName>
    </submittedName>
</protein>
<name>A0A5B7KJD2_PORTR</name>
<dbReference type="Proteomes" id="UP000324222">
    <property type="component" value="Unassembled WGS sequence"/>
</dbReference>
<organism evidence="1 2">
    <name type="scientific">Portunus trituberculatus</name>
    <name type="common">Swimming crab</name>
    <name type="synonym">Neptunus trituberculatus</name>
    <dbReference type="NCBI Taxonomy" id="210409"/>
    <lineage>
        <taxon>Eukaryota</taxon>
        <taxon>Metazoa</taxon>
        <taxon>Ecdysozoa</taxon>
        <taxon>Arthropoda</taxon>
        <taxon>Crustacea</taxon>
        <taxon>Multicrustacea</taxon>
        <taxon>Malacostraca</taxon>
        <taxon>Eumalacostraca</taxon>
        <taxon>Eucarida</taxon>
        <taxon>Decapoda</taxon>
        <taxon>Pleocyemata</taxon>
        <taxon>Brachyura</taxon>
        <taxon>Eubrachyura</taxon>
        <taxon>Portunoidea</taxon>
        <taxon>Portunidae</taxon>
        <taxon>Portuninae</taxon>
        <taxon>Portunus</taxon>
    </lineage>
</organism>
<keyword evidence="2" id="KW-1185">Reference proteome</keyword>
<dbReference type="EMBL" id="VSRR010153898">
    <property type="protein sequence ID" value="MPD06966.1"/>
    <property type="molecule type" value="Genomic_DNA"/>
</dbReference>
<evidence type="ECO:0000313" key="1">
    <source>
        <dbReference type="EMBL" id="MPD06966.1"/>
    </source>
</evidence>
<gene>
    <name evidence="1" type="ORF">E2C01_102805</name>
</gene>
<accession>A0A5B7KJD2</accession>
<dbReference type="AlphaFoldDB" id="A0A5B7KJD2"/>
<comment type="caution">
    <text evidence="1">The sequence shown here is derived from an EMBL/GenBank/DDBJ whole genome shotgun (WGS) entry which is preliminary data.</text>
</comment>
<evidence type="ECO:0000313" key="2">
    <source>
        <dbReference type="Proteomes" id="UP000324222"/>
    </source>
</evidence>
<sequence>MIRDETPQGTNYKFLGSSHAFFTFLRILDKLNERVMQYQILPTPPTTFASSAFSRACNSHLSRLFA</sequence>